<reference evidence="5 6" key="1">
    <citation type="submission" date="2017-01" db="EMBL/GenBank/DDBJ databases">
        <authorList>
            <person name="Varghese N."/>
            <person name="Submissions S."/>
        </authorList>
    </citation>
    <scope>NUCLEOTIDE SEQUENCE [LARGE SCALE GENOMIC DNA]</scope>
    <source>
        <strain evidence="5 6">ATCC 23464</strain>
    </source>
</reference>
<dbReference type="SMART" id="SM00849">
    <property type="entry name" value="Lactamase_B"/>
    <property type="match status" value="1"/>
</dbReference>
<feature type="domain" description="Metallo-beta-lactamase" evidence="4">
    <location>
        <begin position="4"/>
        <end position="148"/>
    </location>
</feature>
<dbReference type="InterPro" id="IPR050855">
    <property type="entry name" value="NDM-1-like"/>
</dbReference>
<dbReference type="Gene3D" id="3.60.15.10">
    <property type="entry name" value="Ribonuclease Z/Hydroxyacylglutathione hydrolase-like"/>
    <property type="match status" value="1"/>
</dbReference>
<dbReference type="Pfam" id="PF00753">
    <property type="entry name" value="Lactamase_B"/>
    <property type="match status" value="1"/>
</dbReference>
<evidence type="ECO:0000256" key="2">
    <source>
        <dbReference type="ARBA" id="ARBA00034301"/>
    </source>
</evidence>
<evidence type="ECO:0000256" key="3">
    <source>
        <dbReference type="ARBA" id="ARBA00048505"/>
    </source>
</evidence>
<dbReference type="SUPFAM" id="SSF56281">
    <property type="entry name" value="Metallo-hydrolase/oxidoreductase"/>
    <property type="match status" value="1"/>
</dbReference>
<proteinExistence type="predicted"/>
<dbReference type="EMBL" id="FTNK01000010">
    <property type="protein sequence ID" value="SIR29276.1"/>
    <property type="molecule type" value="Genomic_DNA"/>
</dbReference>
<dbReference type="PANTHER" id="PTHR42951:SF15">
    <property type="entry name" value="METALLO-BETA-LACTAMASE SUPERFAMILY PROTEIN"/>
    <property type="match status" value="1"/>
</dbReference>
<dbReference type="CDD" id="cd07721">
    <property type="entry name" value="yflN-like_MBL-fold"/>
    <property type="match status" value="1"/>
</dbReference>
<accession>A0ABY1K5Q9</accession>
<evidence type="ECO:0000256" key="1">
    <source>
        <dbReference type="ARBA" id="ARBA00034221"/>
    </source>
</evidence>
<comment type="catalytic activity">
    <reaction evidence="1">
        <text>3',5'-cyclic CMP + H2O = CMP + H(+)</text>
        <dbReference type="Rhea" id="RHEA:72675"/>
        <dbReference type="ChEBI" id="CHEBI:15377"/>
        <dbReference type="ChEBI" id="CHEBI:15378"/>
        <dbReference type="ChEBI" id="CHEBI:58003"/>
        <dbReference type="ChEBI" id="CHEBI:60377"/>
    </reaction>
    <physiologicalReaction direction="left-to-right" evidence="1">
        <dbReference type="Rhea" id="RHEA:72676"/>
    </physiologicalReaction>
</comment>
<sequence>MHSVILTHQDIDHIGSLPTLIEELDTELTVYAHEIDRPYIEGERPLLKLDLPEEMQHYVTNPPKAKVNQILSEGDELPYFGGISVIFTLGHISLYLKRSKILIAGDAMFSMNGQLRGPNGHTAPDMSTALKSLSKFLDYDISKVICFHGGLCTNNVNEQIGALNFILE</sequence>
<dbReference type="Proteomes" id="UP000186666">
    <property type="component" value="Unassembled WGS sequence"/>
</dbReference>
<evidence type="ECO:0000313" key="5">
    <source>
        <dbReference type="EMBL" id="SIR29276.1"/>
    </source>
</evidence>
<protein>
    <submittedName>
        <fullName evidence="5">Metallo-beta-lactamase superfamily protein</fullName>
    </submittedName>
</protein>
<dbReference type="PANTHER" id="PTHR42951">
    <property type="entry name" value="METALLO-BETA-LACTAMASE DOMAIN-CONTAINING"/>
    <property type="match status" value="1"/>
</dbReference>
<comment type="caution">
    <text evidence="5">The sequence shown here is derived from an EMBL/GenBank/DDBJ whole genome shotgun (WGS) entry which is preliminary data.</text>
</comment>
<evidence type="ECO:0000313" key="6">
    <source>
        <dbReference type="Proteomes" id="UP000186666"/>
    </source>
</evidence>
<comment type="catalytic activity">
    <reaction evidence="3">
        <text>3',5'-cyclic UMP + H2O = UMP + H(+)</text>
        <dbReference type="Rhea" id="RHEA:70575"/>
        <dbReference type="ChEBI" id="CHEBI:15377"/>
        <dbReference type="ChEBI" id="CHEBI:15378"/>
        <dbReference type="ChEBI" id="CHEBI:57865"/>
        <dbReference type="ChEBI" id="CHEBI:184387"/>
    </reaction>
    <physiologicalReaction direction="left-to-right" evidence="3">
        <dbReference type="Rhea" id="RHEA:70576"/>
    </physiologicalReaction>
</comment>
<keyword evidence="6" id="KW-1185">Reference proteome</keyword>
<dbReference type="InterPro" id="IPR001279">
    <property type="entry name" value="Metallo-B-lactamas"/>
</dbReference>
<organism evidence="5 6">
    <name type="scientific">Paenibacillus macquariensis</name>
    <dbReference type="NCBI Taxonomy" id="948756"/>
    <lineage>
        <taxon>Bacteria</taxon>
        <taxon>Bacillati</taxon>
        <taxon>Bacillota</taxon>
        <taxon>Bacilli</taxon>
        <taxon>Bacillales</taxon>
        <taxon>Paenibacillaceae</taxon>
        <taxon>Paenibacillus</taxon>
    </lineage>
</organism>
<dbReference type="InterPro" id="IPR036866">
    <property type="entry name" value="RibonucZ/Hydroxyglut_hydro"/>
</dbReference>
<name>A0ABY1K5Q9_9BACL</name>
<comment type="function">
    <text evidence="2">Counteracts the endogenous Pycsar antiviral defense system. Phosphodiesterase that enables metal-dependent hydrolysis of host cyclic nucleotide Pycsar defense signals such as cCMP and cUMP.</text>
</comment>
<gene>
    <name evidence="5" type="ORF">SAMN05421578_11068</name>
</gene>
<evidence type="ECO:0000259" key="4">
    <source>
        <dbReference type="SMART" id="SM00849"/>
    </source>
</evidence>